<dbReference type="SMART" id="SM00387">
    <property type="entry name" value="HATPase_c"/>
    <property type="match status" value="1"/>
</dbReference>
<dbReference type="GO" id="GO:0005886">
    <property type="term" value="C:plasma membrane"/>
    <property type="evidence" value="ECO:0007669"/>
    <property type="project" value="UniProtKB-SubCell"/>
</dbReference>
<keyword evidence="7 13" id="KW-0418">Kinase</keyword>
<dbReference type="Gene3D" id="3.30.565.10">
    <property type="entry name" value="Histidine kinase-like ATPase, C-terminal domain"/>
    <property type="match status" value="1"/>
</dbReference>
<comment type="subcellular location">
    <subcellularLocation>
        <location evidence="2">Cell membrane</location>
        <topology evidence="2">Multi-pass membrane protein</topology>
    </subcellularLocation>
</comment>
<dbReference type="InterPro" id="IPR050351">
    <property type="entry name" value="BphY/WalK/GraS-like"/>
</dbReference>
<dbReference type="Proteomes" id="UP000377798">
    <property type="component" value="Unassembled WGS sequence"/>
</dbReference>
<evidence type="ECO:0000256" key="2">
    <source>
        <dbReference type="ARBA" id="ARBA00004651"/>
    </source>
</evidence>
<evidence type="ECO:0000256" key="10">
    <source>
        <dbReference type="ARBA" id="ARBA00023136"/>
    </source>
</evidence>
<evidence type="ECO:0000256" key="9">
    <source>
        <dbReference type="ARBA" id="ARBA00023012"/>
    </source>
</evidence>
<feature type="domain" description="Histidine kinase" evidence="12">
    <location>
        <begin position="113"/>
        <end position="312"/>
    </location>
</feature>
<evidence type="ECO:0000259" key="12">
    <source>
        <dbReference type="PROSITE" id="PS50109"/>
    </source>
</evidence>
<dbReference type="GO" id="GO:0004721">
    <property type="term" value="F:phosphoprotein phosphatase activity"/>
    <property type="evidence" value="ECO:0007669"/>
    <property type="project" value="TreeGrafter"/>
</dbReference>
<comment type="caution">
    <text evidence="13">The sequence shown here is derived from an EMBL/GenBank/DDBJ whole genome shotgun (WGS) entry which is preliminary data.</text>
</comment>
<dbReference type="PROSITE" id="PS50109">
    <property type="entry name" value="HIS_KIN"/>
    <property type="match status" value="1"/>
</dbReference>
<dbReference type="GO" id="GO:0016036">
    <property type="term" value="P:cellular response to phosphate starvation"/>
    <property type="evidence" value="ECO:0007669"/>
    <property type="project" value="TreeGrafter"/>
</dbReference>
<reference evidence="13 14" key="1">
    <citation type="submission" date="2019-02" db="EMBL/GenBank/DDBJ databases">
        <authorList>
            <consortium name="Pathogen Informatics"/>
        </authorList>
    </citation>
    <scope>NUCLEOTIDE SEQUENCE [LARGE SCALE GENOMIC DNA]</scope>
    <source>
        <strain evidence="13 14">3012STDY7089603</strain>
    </source>
</reference>
<keyword evidence="8 11" id="KW-1133">Transmembrane helix</keyword>
<evidence type="ECO:0000256" key="4">
    <source>
        <dbReference type="ARBA" id="ARBA00022475"/>
    </source>
</evidence>
<keyword evidence="10 11" id="KW-0472">Membrane</keyword>
<evidence type="ECO:0000256" key="11">
    <source>
        <dbReference type="SAM" id="Phobius"/>
    </source>
</evidence>
<evidence type="ECO:0000256" key="1">
    <source>
        <dbReference type="ARBA" id="ARBA00000085"/>
    </source>
</evidence>
<evidence type="ECO:0000256" key="7">
    <source>
        <dbReference type="ARBA" id="ARBA00022777"/>
    </source>
</evidence>
<protein>
    <recommendedName>
        <fullName evidence="3">histidine kinase</fullName>
        <ecNumber evidence="3">2.7.13.3</ecNumber>
    </recommendedName>
</protein>
<dbReference type="InterPro" id="IPR036890">
    <property type="entry name" value="HATPase_C_sf"/>
</dbReference>
<dbReference type="PRINTS" id="PR00344">
    <property type="entry name" value="BCTRLSENSOR"/>
</dbReference>
<gene>
    <name evidence="13" type="primary">graS</name>
    <name evidence="13" type="ORF">NCTC13150_01650</name>
</gene>
<evidence type="ECO:0000313" key="13">
    <source>
        <dbReference type="EMBL" id="VFB17067.1"/>
    </source>
</evidence>
<keyword evidence="14" id="KW-1185">Reference proteome</keyword>
<evidence type="ECO:0000256" key="8">
    <source>
        <dbReference type="ARBA" id="ARBA00022989"/>
    </source>
</evidence>
<evidence type="ECO:0000256" key="6">
    <source>
        <dbReference type="ARBA" id="ARBA00022692"/>
    </source>
</evidence>
<sequence length="317" mass="36604">MGPLKNKDSLLVLWGLTGIFFFSYIYVQSGRLADSFYGLGIYSLSWGGYFFYAYQRDKKLAEKIRQEGLGDYAGQGLLEEALVEEIHKAEKRNLDQENQFLQDREKRANYLLRWSHQIKIPMTAILAWLDAQGIQDKNPRFQVFKIQEYIDHILSYQRLQGRDTDYVFQWLPLKDPLQKALRTYAALFIHKGLRVQMDLPEVEVLSDAKWLLFFTKQWLSNVVKYTQTGGLTISFQEGKLIFQDTGIGIAPEDLPRVTDMGYTGFSGRKFDQSTGIGLYLMKEVAENLNLVMTLESQVGQGTRLTLSFPKQAYKMSH</sequence>
<feature type="transmembrane region" description="Helical" evidence="11">
    <location>
        <begin position="35"/>
        <end position="54"/>
    </location>
</feature>
<evidence type="ECO:0000256" key="5">
    <source>
        <dbReference type="ARBA" id="ARBA00022679"/>
    </source>
</evidence>
<evidence type="ECO:0000256" key="3">
    <source>
        <dbReference type="ARBA" id="ARBA00012438"/>
    </source>
</evidence>
<dbReference type="GO" id="GO:0000155">
    <property type="term" value="F:phosphorelay sensor kinase activity"/>
    <property type="evidence" value="ECO:0007669"/>
    <property type="project" value="TreeGrafter"/>
</dbReference>
<feature type="transmembrane region" description="Helical" evidence="11">
    <location>
        <begin position="12"/>
        <end position="29"/>
    </location>
</feature>
<keyword evidence="4" id="KW-1003">Cell membrane</keyword>
<dbReference type="InterPro" id="IPR005467">
    <property type="entry name" value="His_kinase_dom"/>
</dbReference>
<accession>A0A8H2QYM6</accession>
<keyword evidence="9" id="KW-0902">Two-component regulatory system</keyword>
<name>A0A8H2QYM6_9FIRM</name>
<dbReference type="SUPFAM" id="SSF55874">
    <property type="entry name" value="ATPase domain of HSP90 chaperone/DNA topoisomerase II/histidine kinase"/>
    <property type="match status" value="1"/>
</dbReference>
<proteinExistence type="predicted"/>
<dbReference type="AlphaFoldDB" id="A0A8H2QYM6"/>
<dbReference type="Pfam" id="PF02518">
    <property type="entry name" value="HATPase_c"/>
    <property type="match status" value="1"/>
</dbReference>
<dbReference type="RefSeq" id="WP_131749700.1">
    <property type="nucleotide sequence ID" value="NZ_CAACYI010000001.1"/>
</dbReference>
<keyword evidence="6 11" id="KW-0812">Transmembrane</keyword>
<keyword evidence="5 13" id="KW-0808">Transferase</keyword>
<dbReference type="InterPro" id="IPR003594">
    <property type="entry name" value="HATPase_dom"/>
</dbReference>
<dbReference type="InterPro" id="IPR004358">
    <property type="entry name" value="Sig_transdc_His_kin-like_C"/>
</dbReference>
<dbReference type="PANTHER" id="PTHR45453:SF2">
    <property type="entry name" value="HISTIDINE KINASE"/>
    <property type="match status" value="1"/>
</dbReference>
<dbReference type="EMBL" id="CAACYI010000001">
    <property type="protein sequence ID" value="VFB17067.1"/>
    <property type="molecule type" value="Genomic_DNA"/>
</dbReference>
<dbReference type="EC" id="2.7.13.3" evidence="3"/>
<comment type="catalytic activity">
    <reaction evidence="1">
        <text>ATP + protein L-histidine = ADP + protein N-phospho-L-histidine.</text>
        <dbReference type="EC" id="2.7.13.3"/>
    </reaction>
</comment>
<organism evidence="13 14">
    <name type="scientific">Urinicoccus massiliensis</name>
    <dbReference type="NCBI Taxonomy" id="1723382"/>
    <lineage>
        <taxon>Bacteria</taxon>
        <taxon>Bacillati</taxon>
        <taxon>Bacillota</taxon>
        <taxon>Tissierellia</taxon>
        <taxon>Tissierellales</taxon>
        <taxon>Peptoniphilaceae</taxon>
        <taxon>Urinicoccus</taxon>
    </lineage>
</organism>
<dbReference type="PANTHER" id="PTHR45453">
    <property type="entry name" value="PHOSPHATE REGULON SENSOR PROTEIN PHOR"/>
    <property type="match status" value="1"/>
</dbReference>
<evidence type="ECO:0000313" key="14">
    <source>
        <dbReference type="Proteomes" id="UP000377798"/>
    </source>
</evidence>